<dbReference type="HAMAP" id="MF_01844">
    <property type="entry name" value="NhaA"/>
    <property type="match status" value="1"/>
</dbReference>
<keyword evidence="13" id="KW-1185">Reference proteome</keyword>
<proteinExistence type="inferred from homology"/>
<dbReference type="Proteomes" id="UP000095210">
    <property type="component" value="Chromosome"/>
</dbReference>
<comment type="similarity">
    <text evidence="11">Belongs to the NhaA Na(+)/H(+) (TC 2.A.33) antiporter family.</text>
</comment>
<dbReference type="AlphaFoldDB" id="A0AAC9HL09"/>
<feature type="transmembrane region" description="Helical" evidence="11">
    <location>
        <begin position="176"/>
        <end position="206"/>
    </location>
</feature>
<keyword evidence="3 11" id="KW-0050">Antiport</keyword>
<sequence>MSDEADKPAETAAPRGGFGDFLRSETVSGMVLLVAAAVALVLANSPLSGFYESVRDFEIGPESLGLHLSIGDWAKDALLAIFFFVVGIELKREFVVGELSNPRAAALPVIAALGGMVTPALLSLLVSWGAPGSGSAWAVPMATDIAFAVGVLAVAGSRLPTSARIFLLSLAVVDDLGAIAVIAVLFTSGLSLLALAAAAAFCAVYWFCQRRRITSPLIYIPLAIATWIAVHEAGVHATIAGVLLGLLTRVRADKDEEHSPVDRLEHRLRPWSAGFALPVFALFAAGVPIGGDALAAIAEDRVALSIIVGLVLGKLIGITGFSWLAVKLGIAKAPRGLRWADVSAMALLGGIGFTVALLMAELALTDAQSERAKAAVLIASGVAAVLSIIVLRLRVRYYRRLGQDQATTAMNTAGDDLG</sequence>
<feature type="transmembrane region" description="Helical" evidence="11">
    <location>
        <begin position="30"/>
        <end position="50"/>
    </location>
</feature>
<keyword evidence="4 11" id="KW-1003">Cell membrane</keyword>
<dbReference type="NCBIfam" id="TIGR00773">
    <property type="entry name" value="NhaA"/>
    <property type="match status" value="1"/>
</dbReference>
<name>A0AAC9HL09_9PSEU</name>
<keyword evidence="2 11" id="KW-0813">Transport</keyword>
<feature type="transmembrane region" description="Helical" evidence="11">
    <location>
        <begin position="302"/>
        <end position="326"/>
    </location>
</feature>
<comment type="function">
    <text evidence="11">Na(+)/H(+) antiporter that extrudes sodium in exchange for external protons.</text>
</comment>
<dbReference type="Pfam" id="PF06965">
    <property type="entry name" value="Na_H_antiport_1"/>
    <property type="match status" value="1"/>
</dbReference>
<dbReference type="EMBL" id="CP014859">
    <property type="protein sequence ID" value="AOS61106.1"/>
    <property type="molecule type" value="Genomic_DNA"/>
</dbReference>
<accession>A0AAC9HL09</accession>
<keyword evidence="5 11" id="KW-0812">Transmembrane</keyword>
<evidence type="ECO:0000256" key="2">
    <source>
        <dbReference type="ARBA" id="ARBA00022448"/>
    </source>
</evidence>
<evidence type="ECO:0000256" key="6">
    <source>
        <dbReference type="ARBA" id="ARBA00022989"/>
    </source>
</evidence>
<organism evidence="12 13">
    <name type="scientific">Actinoalloteichus hymeniacidonis</name>
    <dbReference type="NCBI Taxonomy" id="340345"/>
    <lineage>
        <taxon>Bacteria</taxon>
        <taxon>Bacillati</taxon>
        <taxon>Actinomycetota</taxon>
        <taxon>Actinomycetes</taxon>
        <taxon>Pseudonocardiales</taxon>
        <taxon>Pseudonocardiaceae</taxon>
        <taxon>Actinoalloteichus</taxon>
    </lineage>
</organism>
<feature type="transmembrane region" description="Helical" evidence="11">
    <location>
        <begin position="338"/>
        <end position="360"/>
    </location>
</feature>
<dbReference type="Gene3D" id="1.20.1530.10">
    <property type="entry name" value="Na+/H+ antiporter like domain"/>
    <property type="match status" value="1"/>
</dbReference>
<dbReference type="PANTHER" id="PTHR30341:SF0">
    <property type="entry name" value="NA(+)_H(+) ANTIPORTER NHAA"/>
    <property type="match status" value="1"/>
</dbReference>
<evidence type="ECO:0000256" key="11">
    <source>
        <dbReference type="HAMAP-Rule" id="MF_01844"/>
    </source>
</evidence>
<evidence type="ECO:0000256" key="10">
    <source>
        <dbReference type="ARBA" id="ARBA00023201"/>
    </source>
</evidence>
<protein>
    <recommendedName>
        <fullName evidence="11">Na(+)/H(+) antiporter NhaA</fullName>
    </recommendedName>
    <alternativeName>
        <fullName evidence="11">Sodium/proton antiporter NhaA</fullName>
    </alternativeName>
</protein>
<feature type="transmembrane region" description="Helical" evidence="11">
    <location>
        <begin position="136"/>
        <end position="155"/>
    </location>
</feature>
<dbReference type="GO" id="GO:0005886">
    <property type="term" value="C:plasma membrane"/>
    <property type="evidence" value="ECO:0007669"/>
    <property type="project" value="UniProtKB-SubCell"/>
</dbReference>
<keyword evidence="6 11" id="KW-1133">Transmembrane helix</keyword>
<dbReference type="RefSeq" id="WP_069845958.1">
    <property type="nucleotide sequence ID" value="NZ_CP014859.1"/>
</dbReference>
<evidence type="ECO:0000256" key="9">
    <source>
        <dbReference type="ARBA" id="ARBA00023136"/>
    </source>
</evidence>
<evidence type="ECO:0000313" key="12">
    <source>
        <dbReference type="EMBL" id="AOS61106.1"/>
    </source>
</evidence>
<evidence type="ECO:0000256" key="7">
    <source>
        <dbReference type="ARBA" id="ARBA00023053"/>
    </source>
</evidence>
<evidence type="ECO:0000256" key="8">
    <source>
        <dbReference type="ARBA" id="ARBA00023065"/>
    </source>
</evidence>
<reference evidence="13" key="1">
    <citation type="submission" date="2016-03" db="EMBL/GenBank/DDBJ databases">
        <title>Complete genome sequence of the type strain Actinoalloteichus hymeniacidonis DSM 45092.</title>
        <authorList>
            <person name="Schaffert L."/>
            <person name="Albersmeier A."/>
            <person name="Winkler A."/>
            <person name="Kalinowski J."/>
            <person name="Zotchev S."/>
            <person name="Ruckert C."/>
        </authorList>
    </citation>
    <scope>NUCLEOTIDE SEQUENCE [LARGE SCALE GENOMIC DNA]</scope>
    <source>
        <strain evidence="13">HPA177(T) (DSM 45092(T))</strain>
    </source>
</reference>
<comment type="caution">
    <text evidence="11">Lacks conserved residue(s) required for the propagation of feature annotation.</text>
</comment>
<evidence type="ECO:0000256" key="5">
    <source>
        <dbReference type="ARBA" id="ARBA00022692"/>
    </source>
</evidence>
<evidence type="ECO:0000256" key="4">
    <source>
        <dbReference type="ARBA" id="ARBA00022475"/>
    </source>
</evidence>
<keyword evidence="9 11" id="KW-0472">Membrane</keyword>
<feature type="transmembrane region" description="Helical" evidence="11">
    <location>
        <begin position="109"/>
        <end position="130"/>
    </location>
</feature>
<dbReference type="InterPro" id="IPR004670">
    <property type="entry name" value="NhaA"/>
</dbReference>
<comment type="catalytic activity">
    <reaction evidence="11">
        <text>Na(+)(in) + 2 H(+)(out) = Na(+)(out) + 2 H(+)(in)</text>
        <dbReference type="Rhea" id="RHEA:29251"/>
        <dbReference type="ChEBI" id="CHEBI:15378"/>
        <dbReference type="ChEBI" id="CHEBI:29101"/>
    </reaction>
</comment>
<evidence type="ECO:0000256" key="3">
    <source>
        <dbReference type="ARBA" id="ARBA00022449"/>
    </source>
</evidence>
<dbReference type="InterPro" id="IPR023171">
    <property type="entry name" value="Na/H_antiporter_dom_sf"/>
</dbReference>
<keyword evidence="7 11" id="KW-0915">Sodium</keyword>
<feature type="transmembrane region" description="Helical" evidence="11">
    <location>
        <begin position="372"/>
        <end position="391"/>
    </location>
</feature>
<gene>
    <name evidence="11" type="primary">nhaA</name>
    <name evidence="12" type="ORF">TL08_01325</name>
</gene>
<evidence type="ECO:0000256" key="1">
    <source>
        <dbReference type="ARBA" id="ARBA00004429"/>
    </source>
</evidence>
<evidence type="ECO:0000313" key="13">
    <source>
        <dbReference type="Proteomes" id="UP000095210"/>
    </source>
</evidence>
<comment type="subcellular location">
    <subcellularLocation>
        <location evidence="1">Cell inner membrane</location>
        <topology evidence="1">Multi-pass membrane protein</topology>
    </subcellularLocation>
    <subcellularLocation>
        <location evidence="11">Cell membrane</location>
        <topology evidence="11">Multi-pass membrane protein</topology>
    </subcellularLocation>
</comment>
<feature type="transmembrane region" description="Helical" evidence="11">
    <location>
        <begin position="268"/>
        <end position="290"/>
    </location>
</feature>
<keyword evidence="10 11" id="KW-0739">Sodium transport</keyword>
<keyword evidence="8 11" id="KW-0406">Ion transport</keyword>
<dbReference type="PANTHER" id="PTHR30341">
    <property type="entry name" value="SODIUM ION/PROTON ANTIPORTER NHAA-RELATED"/>
    <property type="match status" value="1"/>
</dbReference>
<dbReference type="GO" id="GO:0015385">
    <property type="term" value="F:sodium:proton antiporter activity"/>
    <property type="evidence" value="ECO:0007669"/>
    <property type="project" value="UniProtKB-UniRule"/>
</dbReference>
<dbReference type="GO" id="GO:0006885">
    <property type="term" value="P:regulation of pH"/>
    <property type="evidence" value="ECO:0007669"/>
    <property type="project" value="UniProtKB-UniRule"/>
</dbReference>
<dbReference type="KEGG" id="ahm:TL08_01325"/>